<organism evidence="1">
    <name type="scientific">Arundo donax</name>
    <name type="common">Giant reed</name>
    <name type="synonym">Donax arundinaceus</name>
    <dbReference type="NCBI Taxonomy" id="35708"/>
    <lineage>
        <taxon>Eukaryota</taxon>
        <taxon>Viridiplantae</taxon>
        <taxon>Streptophyta</taxon>
        <taxon>Embryophyta</taxon>
        <taxon>Tracheophyta</taxon>
        <taxon>Spermatophyta</taxon>
        <taxon>Magnoliopsida</taxon>
        <taxon>Liliopsida</taxon>
        <taxon>Poales</taxon>
        <taxon>Poaceae</taxon>
        <taxon>PACMAD clade</taxon>
        <taxon>Arundinoideae</taxon>
        <taxon>Arundineae</taxon>
        <taxon>Arundo</taxon>
    </lineage>
</organism>
<name>A0A0A9GB90_ARUDO</name>
<accession>A0A0A9GB90</accession>
<protein>
    <submittedName>
        <fullName evidence="1">Uncharacterized protein</fullName>
    </submittedName>
</protein>
<reference evidence="1" key="1">
    <citation type="submission" date="2014-09" db="EMBL/GenBank/DDBJ databases">
        <authorList>
            <person name="Magalhaes I.L.F."/>
            <person name="Oliveira U."/>
            <person name="Santos F.R."/>
            <person name="Vidigal T.H.D.A."/>
            <person name="Brescovit A.D."/>
            <person name="Santos A.J."/>
        </authorList>
    </citation>
    <scope>NUCLEOTIDE SEQUENCE</scope>
    <source>
        <tissue evidence="1">Shoot tissue taken approximately 20 cm above the soil surface</tissue>
    </source>
</reference>
<reference evidence="1" key="2">
    <citation type="journal article" date="2015" name="Data Brief">
        <title>Shoot transcriptome of the giant reed, Arundo donax.</title>
        <authorList>
            <person name="Barrero R.A."/>
            <person name="Guerrero F.D."/>
            <person name="Moolhuijzen P."/>
            <person name="Goolsby J.A."/>
            <person name="Tidwell J."/>
            <person name="Bellgard S.E."/>
            <person name="Bellgard M.I."/>
        </authorList>
    </citation>
    <scope>NUCLEOTIDE SEQUENCE</scope>
    <source>
        <tissue evidence="1">Shoot tissue taken approximately 20 cm above the soil surface</tissue>
    </source>
</reference>
<dbReference type="EMBL" id="GBRH01179948">
    <property type="protein sequence ID" value="JAE17948.1"/>
    <property type="molecule type" value="Transcribed_RNA"/>
</dbReference>
<evidence type="ECO:0000313" key="1">
    <source>
        <dbReference type="EMBL" id="JAE17948.1"/>
    </source>
</evidence>
<sequence>MYMQDTSSFYHYRAH</sequence>
<proteinExistence type="predicted"/>